<reference evidence="7" key="1">
    <citation type="submission" date="2016-10" db="EMBL/GenBank/DDBJ databases">
        <authorList>
            <person name="Varghese N."/>
            <person name="Submissions S."/>
        </authorList>
    </citation>
    <scope>NUCLEOTIDE SEQUENCE [LARGE SCALE GENOMIC DNA]</scope>
    <source>
        <strain evidence="7">DSM 17038</strain>
    </source>
</reference>
<dbReference type="InterPro" id="IPR001647">
    <property type="entry name" value="HTH_TetR"/>
</dbReference>
<dbReference type="PANTHER" id="PTHR30055:SF234">
    <property type="entry name" value="HTH-TYPE TRANSCRIPTIONAL REGULATOR BETI"/>
    <property type="match status" value="1"/>
</dbReference>
<dbReference type="PANTHER" id="PTHR30055">
    <property type="entry name" value="HTH-TYPE TRANSCRIPTIONAL REGULATOR RUTR"/>
    <property type="match status" value="1"/>
</dbReference>
<dbReference type="OrthoDB" id="268339at2"/>
<feature type="DNA-binding region" description="H-T-H motif" evidence="4">
    <location>
        <begin position="40"/>
        <end position="59"/>
    </location>
</feature>
<dbReference type="GO" id="GO:0000976">
    <property type="term" value="F:transcription cis-regulatory region binding"/>
    <property type="evidence" value="ECO:0007669"/>
    <property type="project" value="TreeGrafter"/>
</dbReference>
<sequence>MTAVDNCNQTRRDRKKEQARTKIIDLAIDLFEKQGFEQTSMEQIAREADVAKRTLYNYFSGKGAILLAYMQRINQNYDPLWQKVIDKNPNTKTRLMAMLEIGMDWASQNKDIFIMYAASRLQDMASMHQMESDKRSGLQGVFERVIRRGQEDGELRTDMPAEAIAALLHSNVFMVLMTWMMQGDAFPVRLAVANTIDLFLNGSLKRKV</sequence>
<protein>
    <submittedName>
        <fullName evidence="6">Transcriptional regulator, TetR family</fullName>
    </submittedName>
</protein>
<keyword evidence="1" id="KW-0805">Transcription regulation</keyword>
<gene>
    <name evidence="6" type="ORF">SAMN05660649_04072</name>
</gene>
<dbReference type="InterPro" id="IPR036271">
    <property type="entry name" value="Tet_transcr_reg_TetR-rel_C_sf"/>
</dbReference>
<evidence type="ECO:0000256" key="1">
    <source>
        <dbReference type="ARBA" id="ARBA00023015"/>
    </source>
</evidence>
<evidence type="ECO:0000256" key="2">
    <source>
        <dbReference type="ARBA" id="ARBA00023125"/>
    </source>
</evidence>
<evidence type="ECO:0000313" key="6">
    <source>
        <dbReference type="EMBL" id="SFH15229.1"/>
    </source>
</evidence>
<evidence type="ECO:0000256" key="4">
    <source>
        <dbReference type="PROSITE-ProRule" id="PRU00335"/>
    </source>
</evidence>
<evidence type="ECO:0000256" key="3">
    <source>
        <dbReference type="ARBA" id="ARBA00023163"/>
    </source>
</evidence>
<dbReference type="InterPro" id="IPR009057">
    <property type="entry name" value="Homeodomain-like_sf"/>
</dbReference>
<proteinExistence type="predicted"/>
<dbReference type="InterPro" id="IPR050109">
    <property type="entry name" value="HTH-type_TetR-like_transc_reg"/>
</dbReference>
<dbReference type="SUPFAM" id="SSF46689">
    <property type="entry name" value="Homeodomain-like"/>
    <property type="match status" value="1"/>
</dbReference>
<dbReference type="AlphaFoldDB" id="A0A1I2XQA9"/>
<dbReference type="GO" id="GO:0003700">
    <property type="term" value="F:DNA-binding transcription factor activity"/>
    <property type="evidence" value="ECO:0007669"/>
    <property type="project" value="TreeGrafter"/>
</dbReference>
<dbReference type="Gene3D" id="1.10.357.10">
    <property type="entry name" value="Tetracycline Repressor, domain 2"/>
    <property type="match status" value="1"/>
</dbReference>
<dbReference type="GO" id="GO:0045892">
    <property type="term" value="P:negative regulation of DNA-templated transcription"/>
    <property type="evidence" value="ECO:0007669"/>
    <property type="project" value="UniProtKB-ARBA"/>
</dbReference>
<dbReference type="InterPro" id="IPR013570">
    <property type="entry name" value="Tscrpt_reg_YsiA_C"/>
</dbReference>
<evidence type="ECO:0000259" key="5">
    <source>
        <dbReference type="PROSITE" id="PS50977"/>
    </source>
</evidence>
<dbReference type="Proteomes" id="UP000199337">
    <property type="component" value="Unassembled WGS sequence"/>
</dbReference>
<keyword evidence="2 4" id="KW-0238">DNA-binding</keyword>
<evidence type="ECO:0000313" key="7">
    <source>
        <dbReference type="Proteomes" id="UP000199337"/>
    </source>
</evidence>
<dbReference type="InterPro" id="IPR023772">
    <property type="entry name" value="DNA-bd_HTH_TetR-type_CS"/>
</dbReference>
<dbReference type="PRINTS" id="PR00455">
    <property type="entry name" value="HTHTETR"/>
</dbReference>
<accession>A0A1I2XQA9</accession>
<dbReference type="PROSITE" id="PS50977">
    <property type="entry name" value="HTH_TETR_2"/>
    <property type="match status" value="1"/>
</dbReference>
<keyword evidence="7" id="KW-1185">Reference proteome</keyword>
<feature type="domain" description="HTH tetR-type" evidence="5">
    <location>
        <begin position="17"/>
        <end position="77"/>
    </location>
</feature>
<dbReference type="Pfam" id="PF00440">
    <property type="entry name" value="TetR_N"/>
    <property type="match status" value="1"/>
</dbReference>
<keyword evidence="3" id="KW-0804">Transcription</keyword>
<dbReference type="PROSITE" id="PS01081">
    <property type="entry name" value="HTH_TETR_1"/>
    <property type="match status" value="1"/>
</dbReference>
<dbReference type="Pfam" id="PF08359">
    <property type="entry name" value="TetR_C_4"/>
    <property type="match status" value="1"/>
</dbReference>
<dbReference type="SUPFAM" id="SSF48498">
    <property type="entry name" value="Tetracyclin repressor-like, C-terminal domain"/>
    <property type="match status" value="1"/>
</dbReference>
<dbReference type="RefSeq" id="WP_114319306.1">
    <property type="nucleotide sequence ID" value="NZ_FOOX01000018.1"/>
</dbReference>
<name>A0A1I2XQA9_9FIRM</name>
<organism evidence="6 7">
    <name type="scientific">Desulfotruncus arcticus DSM 17038</name>
    <dbReference type="NCBI Taxonomy" id="1121424"/>
    <lineage>
        <taxon>Bacteria</taxon>
        <taxon>Bacillati</taxon>
        <taxon>Bacillota</taxon>
        <taxon>Clostridia</taxon>
        <taxon>Eubacteriales</taxon>
        <taxon>Desulfallaceae</taxon>
        <taxon>Desulfotruncus</taxon>
    </lineage>
</organism>
<dbReference type="EMBL" id="FOOX01000018">
    <property type="protein sequence ID" value="SFH15229.1"/>
    <property type="molecule type" value="Genomic_DNA"/>
</dbReference>
<dbReference type="STRING" id="341036.SAMN05660649_04072"/>
<dbReference type="FunFam" id="1.10.10.60:FF:000141">
    <property type="entry name" value="TetR family transcriptional regulator"/>
    <property type="match status" value="1"/>
</dbReference>